<feature type="domain" description="Beta-lactamase class A catalytic" evidence="5">
    <location>
        <begin position="46"/>
        <end position="269"/>
    </location>
</feature>
<evidence type="ECO:0000256" key="3">
    <source>
        <dbReference type="ARBA" id="ARBA00012865"/>
    </source>
</evidence>
<dbReference type="SUPFAM" id="SSF56601">
    <property type="entry name" value="beta-lactamase/transpeptidase-like"/>
    <property type="match status" value="1"/>
</dbReference>
<dbReference type="InterPro" id="IPR012338">
    <property type="entry name" value="Beta-lactam/transpept-like"/>
</dbReference>
<accession>A0ABW9ZWW6</accession>
<gene>
    <name evidence="6" type="ORF">GWC95_17050</name>
</gene>
<feature type="signal peptide" evidence="4">
    <location>
        <begin position="1"/>
        <end position="18"/>
    </location>
</feature>
<dbReference type="Gene3D" id="3.40.710.10">
    <property type="entry name" value="DD-peptidase/beta-lactamase superfamily"/>
    <property type="match status" value="1"/>
</dbReference>
<reference evidence="6 7" key="1">
    <citation type="submission" date="2020-01" db="EMBL/GenBank/DDBJ databases">
        <title>Genome analysis.</title>
        <authorList>
            <person name="Wu S."/>
            <person name="Wang G."/>
        </authorList>
    </citation>
    <scope>NUCLEOTIDE SEQUENCE [LARGE SCALE GENOMIC DNA]</scope>
    <source>
        <strain evidence="6 7">SYL130</strain>
    </source>
</reference>
<dbReference type="EMBL" id="JAACJS010000015">
    <property type="protein sequence ID" value="NCI51640.1"/>
    <property type="molecule type" value="Genomic_DNA"/>
</dbReference>
<keyword evidence="7" id="KW-1185">Reference proteome</keyword>
<dbReference type="PANTHER" id="PTHR35333:SF3">
    <property type="entry name" value="BETA-LACTAMASE-TYPE TRANSPEPTIDASE FOLD CONTAINING PROTEIN"/>
    <property type="match status" value="1"/>
</dbReference>
<evidence type="ECO:0000256" key="2">
    <source>
        <dbReference type="ARBA" id="ARBA00009009"/>
    </source>
</evidence>
<dbReference type="Proteomes" id="UP000753802">
    <property type="component" value="Unassembled WGS sequence"/>
</dbReference>
<comment type="caution">
    <text evidence="6">The sequence shown here is derived from an EMBL/GenBank/DDBJ whole genome shotgun (WGS) entry which is preliminary data.</text>
</comment>
<dbReference type="RefSeq" id="WP_161819915.1">
    <property type="nucleotide sequence ID" value="NZ_JAACJS010000015.1"/>
</dbReference>
<dbReference type="GO" id="GO:0016787">
    <property type="term" value="F:hydrolase activity"/>
    <property type="evidence" value="ECO:0007669"/>
    <property type="project" value="UniProtKB-KW"/>
</dbReference>
<dbReference type="Pfam" id="PF13354">
    <property type="entry name" value="Beta-lactamase2"/>
    <property type="match status" value="1"/>
</dbReference>
<evidence type="ECO:0000256" key="4">
    <source>
        <dbReference type="SAM" id="SignalP"/>
    </source>
</evidence>
<sequence>MKFILICMASWMATVSFAQQNSAAGMELLNNIKATLAQEKGTFAMTFIDLQTKQMLVINEHENFHAASTMKTPVMIEVFKQVAAGKLSLQQMVTVKNEFRSIVDSSTYSLNASDDSQQELYTKVGRQVPLSELVYQMIILSSNLATNLVIELVDGKNVTQTMRTLGANDMQVLRGVEDTKAFQKGLNNTTTAYDLAIVFSKMAEGKIVSPQACDEMIKILLDQQHNTVIPALLPKEVKVAHKTGSITGVHHDSGIVFLPNGKKYVLVLLSKNIESDKAATGAMARVSKMIYDFAVQ</sequence>
<proteinExistence type="inferred from homology"/>
<comment type="similarity">
    <text evidence="2">Belongs to the class-A beta-lactamase family.</text>
</comment>
<comment type="catalytic activity">
    <reaction evidence="1">
        <text>a beta-lactam + H2O = a substituted beta-amino acid</text>
        <dbReference type="Rhea" id="RHEA:20401"/>
        <dbReference type="ChEBI" id="CHEBI:15377"/>
        <dbReference type="ChEBI" id="CHEBI:35627"/>
        <dbReference type="ChEBI" id="CHEBI:140347"/>
        <dbReference type="EC" id="3.5.2.6"/>
    </reaction>
</comment>
<keyword evidence="6" id="KW-0378">Hydrolase</keyword>
<dbReference type="EC" id="3.5.2.6" evidence="3"/>
<organism evidence="6 7">
    <name type="scientific">Sediminibacterium roseum</name>
    <dbReference type="NCBI Taxonomy" id="1978412"/>
    <lineage>
        <taxon>Bacteria</taxon>
        <taxon>Pseudomonadati</taxon>
        <taxon>Bacteroidota</taxon>
        <taxon>Chitinophagia</taxon>
        <taxon>Chitinophagales</taxon>
        <taxon>Chitinophagaceae</taxon>
        <taxon>Sediminibacterium</taxon>
    </lineage>
</organism>
<feature type="chain" id="PRO_5046717542" description="beta-lactamase" evidence="4">
    <location>
        <begin position="19"/>
        <end position="296"/>
    </location>
</feature>
<name>A0ABW9ZWW6_9BACT</name>
<dbReference type="InterPro" id="IPR045155">
    <property type="entry name" value="Beta-lactam_cat"/>
</dbReference>
<evidence type="ECO:0000259" key="5">
    <source>
        <dbReference type="Pfam" id="PF13354"/>
    </source>
</evidence>
<dbReference type="InterPro" id="IPR000871">
    <property type="entry name" value="Beta-lactam_class-A"/>
</dbReference>
<evidence type="ECO:0000313" key="6">
    <source>
        <dbReference type="EMBL" id="NCI51640.1"/>
    </source>
</evidence>
<keyword evidence="4" id="KW-0732">Signal</keyword>
<evidence type="ECO:0000313" key="7">
    <source>
        <dbReference type="Proteomes" id="UP000753802"/>
    </source>
</evidence>
<protein>
    <recommendedName>
        <fullName evidence="3">beta-lactamase</fullName>
        <ecNumber evidence="3">3.5.2.6</ecNumber>
    </recommendedName>
</protein>
<evidence type="ECO:0000256" key="1">
    <source>
        <dbReference type="ARBA" id="ARBA00001526"/>
    </source>
</evidence>
<dbReference type="PANTHER" id="PTHR35333">
    <property type="entry name" value="BETA-LACTAMASE"/>
    <property type="match status" value="1"/>
</dbReference>